<dbReference type="Pfam" id="PF08407">
    <property type="entry name" value="Chitin_synth_1N"/>
    <property type="match status" value="1"/>
</dbReference>
<evidence type="ECO:0000256" key="5">
    <source>
        <dbReference type="ARBA" id="ARBA00022679"/>
    </source>
</evidence>
<name>A0AAD5ED33_UMBRA</name>
<dbReference type="GeneID" id="75913502"/>
<dbReference type="GO" id="GO:0006031">
    <property type="term" value="P:chitin biosynthetic process"/>
    <property type="evidence" value="ECO:0007669"/>
    <property type="project" value="UniProtKB-UniRule"/>
</dbReference>
<keyword evidence="3 11" id="KW-1003">Cell membrane</keyword>
<dbReference type="InterPro" id="IPR013616">
    <property type="entry name" value="Chitin_synth_N"/>
</dbReference>
<comment type="catalytic activity">
    <reaction evidence="11">
        <text>[(1-&gt;4)-N-acetyl-beta-D-glucosaminyl](n) + UDP-N-acetyl-alpha-D-glucosamine = [(1-&gt;4)-N-acetyl-beta-D-glucosaminyl](n+1) + UDP + H(+)</text>
        <dbReference type="Rhea" id="RHEA:16637"/>
        <dbReference type="Rhea" id="RHEA-COMP:9593"/>
        <dbReference type="Rhea" id="RHEA-COMP:9595"/>
        <dbReference type="ChEBI" id="CHEBI:15378"/>
        <dbReference type="ChEBI" id="CHEBI:17029"/>
        <dbReference type="ChEBI" id="CHEBI:57705"/>
        <dbReference type="ChEBI" id="CHEBI:58223"/>
        <dbReference type="EC" id="2.4.1.16"/>
    </reaction>
</comment>
<keyword evidence="15" id="KW-1185">Reference proteome</keyword>
<comment type="similarity">
    <text evidence="11">Belongs to the chitin synthase family.</text>
</comment>
<feature type="domain" description="Chitin synthase N-terminal" evidence="13">
    <location>
        <begin position="122"/>
        <end position="192"/>
    </location>
</feature>
<evidence type="ECO:0000256" key="2">
    <source>
        <dbReference type="ARBA" id="ARBA00012543"/>
    </source>
</evidence>
<evidence type="ECO:0000256" key="6">
    <source>
        <dbReference type="ARBA" id="ARBA00022692"/>
    </source>
</evidence>
<keyword evidence="6 11" id="KW-0812">Transmembrane</keyword>
<comment type="caution">
    <text evidence="14">The sequence shown here is derived from an EMBL/GenBank/DDBJ whole genome shotgun (WGS) entry which is preliminary data.</text>
</comment>
<evidence type="ECO:0000256" key="11">
    <source>
        <dbReference type="RuleBase" id="RU366040"/>
    </source>
</evidence>
<feature type="transmembrane region" description="Helical" evidence="11">
    <location>
        <begin position="841"/>
        <end position="863"/>
    </location>
</feature>
<dbReference type="GO" id="GO:0004100">
    <property type="term" value="F:chitin synthase activity"/>
    <property type="evidence" value="ECO:0007669"/>
    <property type="project" value="UniProtKB-UniRule"/>
</dbReference>
<feature type="transmembrane region" description="Helical" evidence="11">
    <location>
        <begin position="548"/>
        <end position="572"/>
    </location>
</feature>
<evidence type="ECO:0000256" key="1">
    <source>
        <dbReference type="ARBA" id="ARBA00004651"/>
    </source>
</evidence>
<gene>
    <name evidence="14" type="ORF">K450DRAFT_235815</name>
</gene>
<comment type="subcellular location">
    <subcellularLocation>
        <location evidence="1 11">Cell membrane</location>
        <topology evidence="1 11">Multi-pass membrane protein</topology>
    </subcellularLocation>
</comment>
<feature type="transmembrane region" description="Helical" evidence="11">
    <location>
        <begin position="592"/>
        <end position="611"/>
    </location>
</feature>
<keyword evidence="9 11" id="KW-0961">Cell wall biogenesis/degradation</keyword>
<feature type="region of interest" description="Disordered" evidence="12">
    <location>
        <begin position="1"/>
        <end position="106"/>
    </location>
</feature>
<dbReference type="RefSeq" id="XP_051445764.1">
    <property type="nucleotide sequence ID" value="XM_051588157.1"/>
</dbReference>
<dbReference type="AlphaFoldDB" id="A0AAD5ED33"/>
<protein>
    <recommendedName>
        <fullName evidence="2 11">Chitin synthase</fullName>
        <ecNumber evidence="2 11">2.4.1.16</ecNumber>
    </recommendedName>
</protein>
<evidence type="ECO:0000256" key="8">
    <source>
        <dbReference type="ARBA" id="ARBA00023136"/>
    </source>
</evidence>
<reference evidence="14" key="1">
    <citation type="submission" date="2021-06" db="EMBL/GenBank/DDBJ databases">
        <authorList>
            <consortium name="DOE Joint Genome Institute"/>
            <person name="Mondo S.J."/>
            <person name="Amses K.R."/>
            <person name="Simmons D.R."/>
            <person name="Longcore J.E."/>
            <person name="Seto K."/>
            <person name="Alves G.H."/>
            <person name="Bonds A.E."/>
            <person name="Quandt C.A."/>
            <person name="Davis W.J."/>
            <person name="Chang Y."/>
            <person name="Letcher P.M."/>
            <person name="Powell M.J."/>
            <person name="Kuo A."/>
            <person name="Labutti K."/>
            <person name="Pangilinan J."/>
            <person name="Andreopoulos W."/>
            <person name="Tritt A."/>
            <person name="Riley R."/>
            <person name="Hundley H."/>
            <person name="Johnson J."/>
            <person name="Lipzen A."/>
            <person name="Barry K."/>
            <person name="Berbee M.L."/>
            <person name="Buchler N.E."/>
            <person name="Grigoriev I.V."/>
            <person name="Spatafora J.W."/>
            <person name="Stajich J.E."/>
            <person name="James T.Y."/>
        </authorList>
    </citation>
    <scope>NUCLEOTIDE SEQUENCE</scope>
    <source>
        <strain evidence="14">AG</strain>
    </source>
</reference>
<evidence type="ECO:0000313" key="15">
    <source>
        <dbReference type="Proteomes" id="UP001206595"/>
    </source>
</evidence>
<dbReference type="GO" id="GO:0005886">
    <property type="term" value="C:plasma membrane"/>
    <property type="evidence" value="ECO:0007669"/>
    <property type="project" value="UniProtKB-SubCell"/>
</dbReference>
<proteinExistence type="inferred from homology"/>
<dbReference type="EC" id="2.4.1.16" evidence="2 11"/>
<evidence type="ECO:0000256" key="10">
    <source>
        <dbReference type="ARBA" id="ARBA00024009"/>
    </source>
</evidence>
<feature type="compositionally biased region" description="Pro residues" evidence="12">
    <location>
        <begin position="9"/>
        <end position="19"/>
    </location>
</feature>
<keyword evidence="4 11" id="KW-0328">Glycosyltransferase</keyword>
<dbReference type="InterPro" id="IPR004835">
    <property type="entry name" value="Chitin_synth"/>
</dbReference>
<keyword evidence="5 11" id="KW-0808">Transferase</keyword>
<evidence type="ECO:0000313" key="14">
    <source>
        <dbReference type="EMBL" id="KAI8580760.1"/>
    </source>
</evidence>
<dbReference type="EMBL" id="MU620910">
    <property type="protein sequence ID" value="KAI8580760.1"/>
    <property type="molecule type" value="Genomic_DNA"/>
</dbReference>
<evidence type="ECO:0000256" key="7">
    <source>
        <dbReference type="ARBA" id="ARBA00022989"/>
    </source>
</evidence>
<dbReference type="GO" id="GO:0071555">
    <property type="term" value="P:cell wall organization"/>
    <property type="evidence" value="ECO:0007669"/>
    <property type="project" value="UniProtKB-KW"/>
</dbReference>
<dbReference type="PANTHER" id="PTHR22914">
    <property type="entry name" value="CHITIN SYNTHASE"/>
    <property type="match status" value="1"/>
</dbReference>
<evidence type="ECO:0000259" key="13">
    <source>
        <dbReference type="Pfam" id="PF08407"/>
    </source>
</evidence>
<evidence type="ECO:0000256" key="12">
    <source>
        <dbReference type="SAM" id="MobiDB-lite"/>
    </source>
</evidence>
<keyword evidence="8 11" id="KW-0472">Membrane</keyword>
<reference evidence="14" key="2">
    <citation type="journal article" date="2022" name="Proc. Natl. Acad. Sci. U.S.A.">
        <title>Diploid-dominant life cycles characterize the early evolution of Fungi.</title>
        <authorList>
            <person name="Amses K.R."/>
            <person name="Simmons D.R."/>
            <person name="Longcore J.E."/>
            <person name="Mondo S.J."/>
            <person name="Seto K."/>
            <person name="Jeronimo G.H."/>
            <person name="Bonds A.E."/>
            <person name="Quandt C.A."/>
            <person name="Davis W.J."/>
            <person name="Chang Y."/>
            <person name="Federici B.A."/>
            <person name="Kuo A."/>
            <person name="LaButti K."/>
            <person name="Pangilinan J."/>
            <person name="Andreopoulos W."/>
            <person name="Tritt A."/>
            <person name="Riley R."/>
            <person name="Hundley H."/>
            <person name="Johnson J."/>
            <person name="Lipzen A."/>
            <person name="Barry K."/>
            <person name="Lang B.F."/>
            <person name="Cuomo C.A."/>
            <person name="Buchler N.E."/>
            <person name="Grigoriev I.V."/>
            <person name="Spatafora J.W."/>
            <person name="Stajich J.E."/>
            <person name="James T.Y."/>
        </authorList>
    </citation>
    <scope>NUCLEOTIDE SEQUENCE</scope>
    <source>
        <strain evidence="14">AG</strain>
    </source>
</reference>
<dbReference type="InterPro" id="IPR029044">
    <property type="entry name" value="Nucleotide-diphossugar_trans"/>
</dbReference>
<dbReference type="CDD" id="cd04190">
    <property type="entry name" value="Chitin_synth_C"/>
    <property type="match status" value="1"/>
</dbReference>
<organism evidence="14 15">
    <name type="scientific">Umbelopsis ramanniana AG</name>
    <dbReference type="NCBI Taxonomy" id="1314678"/>
    <lineage>
        <taxon>Eukaryota</taxon>
        <taxon>Fungi</taxon>
        <taxon>Fungi incertae sedis</taxon>
        <taxon>Mucoromycota</taxon>
        <taxon>Mucoromycotina</taxon>
        <taxon>Umbelopsidomycetes</taxon>
        <taxon>Umbelopsidales</taxon>
        <taxon>Umbelopsidaceae</taxon>
        <taxon>Umbelopsis</taxon>
    </lineage>
</organism>
<evidence type="ECO:0000256" key="4">
    <source>
        <dbReference type="ARBA" id="ARBA00022676"/>
    </source>
</evidence>
<dbReference type="SUPFAM" id="SSF53448">
    <property type="entry name" value="Nucleotide-diphospho-sugar transferases"/>
    <property type="match status" value="1"/>
</dbReference>
<keyword evidence="7 11" id="KW-1133">Transmembrane helix</keyword>
<evidence type="ECO:0000256" key="3">
    <source>
        <dbReference type="ARBA" id="ARBA00022475"/>
    </source>
</evidence>
<comment type="function">
    <text evidence="10 11">Polymerizes chitin, a structural polymer of the cell wall and septum, by transferring the sugar moiety of UDP-GlcNAc to the non-reducing end of the growing chitin polymer.</text>
</comment>
<evidence type="ECO:0000256" key="9">
    <source>
        <dbReference type="ARBA" id="ARBA00023316"/>
    </source>
</evidence>
<feature type="transmembrane region" description="Helical" evidence="11">
    <location>
        <begin position="618"/>
        <end position="641"/>
    </location>
</feature>
<sequence>MYPNQRQQSPPPPNAPLHSPPGGYDQYPLTDTHFSPQPMDRNPGYAADPFDDHHQQGGMGGYHDNAPLLQHQNSDYGDTYPAQSPYGAPSPSPSPQVNMGFPSPGGGIHYGEAPRRVARRYKTMRKVPLTSGNLVLDCPVPSKYLAAVPRKGTAPEDKEFTHMRYTAATCDPADFVAQNYTLRQALIGRSTELFIVMTMYNEDEILFARTMHGVMKNISHLCTRERSRTWGANGWQKVTVCIVSDGRTKVNPRTLSVLAAMGVYQDGVAKNVVNDKPVTAHLYEFTTQLSVDPDMKFKGADKDIVPCQILFCLKEKNAKKINSHRWFFQAFGPVINPNVCVLLDVGTRPGGTSIYHLWKAFDINSNVAGACGEIRAMSGTAGVNLLNPLVASQNFEYKMSNILDKPLESVFGYISVLPGAFSAYRYEALQNDINGHGPLEKYFLGETQHGGDADIFTANMYLAEDRILCYELVVKKNANYILHYVSSAYGETDVPDSIPEFVSQRRRWLNGSFFAGVYALYHWRKIWGSGHSLFRKLAFMFEDLYQTYNLIFSWFALGNFYLTFFILTNALASDTLNPKPMPTNVANVLHQVLNYIYVVLIICQFILAMGNRPQGSKWAYIGSFVFFALLMVYMMFATIWITVIGVETAVDSAGGSGNMFVGLIKQEAFRDVIVSVFSTYVLYLVSSILFLDPWHMLTSFIPYIFMAPGYTNILNVYAFCNTHDVSWGTKGDNSIATDLGVVKSKKNDNGEHTVEIAVPTEQKDLNEMYEEACLDLTKKVVEAPSHRDAKTKQEDYYKAFRTRLVISWIISNLALVAVICNAQLLHWFGDFTERSTVYLGFILWSVAVLAVIRFAGSCTYLVMSKWIYIISC</sequence>
<dbReference type="PANTHER" id="PTHR22914:SF9">
    <property type="entry name" value="CHITIN SYNTHASE 1"/>
    <property type="match status" value="1"/>
</dbReference>
<dbReference type="Proteomes" id="UP001206595">
    <property type="component" value="Unassembled WGS sequence"/>
</dbReference>
<dbReference type="GO" id="GO:0030428">
    <property type="term" value="C:cell septum"/>
    <property type="evidence" value="ECO:0007669"/>
    <property type="project" value="TreeGrafter"/>
</dbReference>
<accession>A0AAD5ED33</accession>
<feature type="transmembrane region" description="Helical" evidence="11">
    <location>
        <begin position="672"/>
        <end position="691"/>
    </location>
</feature>
<feature type="transmembrane region" description="Helical" evidence="11">
    <location>
        <begin position="805"/>
        <end position="829"/>
    </location>
</feature>
<dbReference type="Pfam" id="PF01644">
    <property type="entry name" value="Chitin_synth_1"/>
    <property type="match status" value="1"/>
</dbReference>